<dbReference type="InterPro" id="IPR036457">
    <property type="entry name" value="PPM-type-like_dom_sf"/>
</dbReference>
<proteinExistence type="predicted"/>
<dbReference type="Proteomes" id="UP001465153">
    <property type="component" value="Unassembled WGS sequence"/>
</dbReference>
<sequence>MIFFSDYLESADRKGDDELLVVEKNQVIWFCLSDGAGGTGNGSVASRFIVDSFKAVLSSDECKSPDNFETFLRKIDKELFQNNLASEATVIVGKIENNVVIGASVGDSQAWLYSLDYTCQLTSLQYCKPLLGSGRCVAVGFGPVELQRYLLIGSDGLFNYCQQKTLRTILANKKVKAESVAKCVERFGGKLNDDLSVILIERESAN</sequence>
<protein>
    <recommendedName>
        <fullName evidence="1">PPM-type phosphatase domain-containing protein</fullName>
    </recommendedName>
</protein>
<dbReference type="RefSeq" id="WP_353301566.1">
    <property type="nucleotide sequence ID" value="NZ_BAABWN010000001.1"/>
</dbReference>
<evidence type="ECO:0000259" key="1">
    <source>
        <dbReference type="SMART" id="SM00332"/>
    </source>
</evidence>
<name>A0ABQ0A4W6_9GAMM</name>
<dbReference type="Gene3D" id="3.60.40.10">
    <property type="entry name" value="PPM-type phosphatase domain"/>
    <property type="match status" value="1"/>
</dbReference>
<keyword evidence="3" id="KW-1185">Reference proteome</keyword>
<evidence type="ECO:0000313" key="3">
    <source>
        <dbReference type="Proteomes" id="UP001465153"/>
    </source>
</evidence>
<dbReference type="EMBL" id="BAABWN010000001">
    <property type="protein sequence ID" value="GAA6166698.1"/>
    <property type="molecule type" value="Genomic_DNA"/>
</dbReference>
<organism evidence="2 3">
    <name type="scientific">Sessilibacter corallicola</name>
    <dbReference type="NCBI Taxonomy" id="2904075"/>
    <lineage>
        <taxon>Bacteria</taxon>
        <taxon>Pseudomonadati</taxon>
        <taxon>Pseudomonadota</taxon>
        <taxon>Gammaproteobacteria</taxon>
        <taxon>Cellvibrionales</taxon>
        <taxon>Cellvibrionaceae</taxon>
        <taxon>Sessilibacter</taxon>
    </lineage>
</organism>
<accession>A0ABQ0A4W6</accession>
<dbReference type="SMART" id="SM00332">
    <property type="entry name" value="PP2Cc"/>
    <property type="match status" value="1"/>
</dbReference>
<feature type="domain" description="PPM-type phosphatase" evidence="1">
    <location>
        <begin position="9"/>
        <end position="200"/>
    </location>
</feature>
<reference evidence="2 3" key="1">
    <citation type="submission" date="2024-04" db="EMBL/GenBank/DDBJ databases">
        <title>Draft genome sequence of Sessilibacter corallicola NBRC 116591.</title>
        <authorList>
            <person name="Miyakawa T."/>
            <person name="Kusuya Y."/>
            <person name="Miura T."/>
        </authorList>
    </citation>
    <scope>NUCLEOTIDE SEQUENCE [LARGE SCALE GENOMIC DNA]</scope>
    <source>
        <strain evidence="2 3">KU-00831-HH</strain>
    </source>
</reference>
<comment type="caution">
    <text evidence="2">The sequence shown here is derived from an EMBL/GenBank/DDBJ whole genome shotgun (WGS) entry which is preliminary data.</text>
</comment>
<evidence type="ECO:0000313" key="2">
    <source>
        <dbReference type="EMBL" id="GAA6166698.1"/>
    </source>
</evidence>
<dbReference type="InterPro" id="IPR001932">
    <property type="entry name" value="PPM-type_phosphatase-like_dom"/>
</dbReference>
<dbReference type="SUPFAM" id="SSF81606">
    <property type="entry name" value="PP2C-like"/>
    <property type="match status" value="1"/>
</dbReference>
<gene>
    <name evidence="2" type="ORF">NBRC116591_05080</name>
</gene>